<name>A0ABR7MVH5_9FIRM</name>
<evidence type="ECO:0000256" key="7">
    <source>
        <dbReference type="ARBA" id="ARBA00022989"/>
    </source>
</evidence>
<keyword evidence="4 9" id="KW-1003">Cell membrane</keyword>
<dbReference type="PRINTS" id="PR00164">
    <property type="entry name" value="ABC2TRNSPORT"/>
</dbReference>
<keyword evidence="5" id="KW-0997">Cell inner membrane</keyword>
<keyword evidence="12" id="KW-1185">Reference proteome</keyword>
<evidence type="ECO:0000259" key="10">
    <source>
        <dbReference type="PROSITE" id="PS51012"/>
    </source>
</evidence>
<keyword evidence="6 9" id="KW-0812">Transmembrane</keyword>
<evidence type="ECO:0000256" key="4">
    <source>
        <dbReference type="ARBA" id="ARBA00022475"/>
    </source>
</evidence>
<dbReference type="PANTHER" id="PTHR30413">
    <property type="entry name" value="INNER MEMBRANE TRANSPORT PERMEASE"/>
    <property type="match status" value="1"/>
</dbReference>
<dbReference type="EMBL" id="JACRSW010000031">
    <property type="protein sequence ID" value="MBC8557743.1"/>
    <property type="molecule type" value="Genomic_DNA"/>
</dbReference>
<protein>
    <recommendedName>
        <fullName evidence="9">Transport permease protein</fullName>
    </recommendedName>
</protein>
<feature type="domain" description="ABC transmembrane type-2" evidence="10">
    <location>
        <begin position="35"/>
        <end position="255"/>
    </location>
</feature>
<comment type="subcellular location">
    <subcellularLocation>
        <location evidence="1">Cell inner membrane</location>
        <topology evidence="1">Multi-pass membrane protein</topology>
    </subcellularLocation>
    <subcellularLocation>
        <location evidence="9">Cell membrane</location>
        <topology evidence="9">Multi-pass membrane protein</topology>
    </subcellularLocation>
</comment>
<feature type="transmembrane region" description="Helical" evidence="9">
    <location>
        <begin position="117"/>
        <end position="137"/>
    </location>
</feature>
<feature type="transmembrane region" description="Helical" evidence="9">
    <location>
        <begin position="34"/>
        <end position="56"/>
    </location>
</feature>
<keyword evidence="3 9" id="KW-0813">Transport</keyword>
<evidence type="ECO:0000313" key="11">
    <source>
        <dbReference type="EMBL" id="MBC8557743.1"/>
    </source>
</evidence>
<gene>
    <name evidence="11" type="ORF">H8700_08485</name>
</gene>
<dbReference type="InterPro" id="IPR047817">
    <property type="entry name" value="ABC2_TM_bact-type"/>
</dbReference>
<dbReference type="InterPro" id="IPR013525">
    <property type="entry name" value="ABC2_TM"/>
</dbReference>
<keyword evidence="8 9" id="KW-0472">Membrane</keyword>
<proteinExistence type="inferred from homology"/>
<feature type="transmembrane region" description="Helical" evidence="9">
    <location>
        <begin position="233"/>
        <end position="253"/>
    </location>
</feature>
<evidence type="ECO:0000256" key="2">
    <source>
        <dbReference type="ARBA" id="ARBA00007783"/>
    </source>
</evidence>
<evidence type="ECO:0000256" key="3">
    <source>
        <dbReference type="ARBA" id="ARBA00022448"/>
    </source>
</evidence>
<evidence type="ECO:0000256" key="1">
    <source>
        <dbReference type="ARBA" id="ARBA00004429"/>
    </source>
</evidence>
<comment type="caution">
    <text evidence="11">The sequence shown here is derived from an EMBL/GenBank/DDBJ whole genome shotgun (WGS) entry which is preliminary data.</text>
</comment>
<feature type="transmembrane region" description="Helical" evidence="9">
    <location>
        <begin position="76"/>
        <end position="96"/>
    </location>
</feature>
<dbReference type="Proteomes" id="UP000637513">
    <property type="component" value="Unassembled WGS sequence"/>
</dbReference>
<dbReference type="PROSITE" id="PS51012">
    <property type="entry name" value="ABC_TM2"/>
    <property type="match status" value="1"/>
</dbReference>
<accession>A0ABR7MVH5</accession>
<comment type="similarity">
    <text evidence="2 9">Belongs to the ABC-2 integral membrane protein family.</text>
</comment>
<dbReference type="InterPro" id="IPR000412">
    <property type="entry name" value="ABC_2_transport"/>
</dbReference>
<dbReference type="PANTHER" id="PTHR30413:SF8">
    <property type="entry name" value="TRANSPORT PERMEASE PROTEIN"/>
    <property type="match status" value="1"/>
</dbReference>
<evidence type="ECO:0000256" key="8">
    <source>
        <dbReference type="ARBA" id="ARBA00023136"/>
    </source>
</evidence>
<evidence type="ECO:0000313" key="12">
    <source>
        <dbReference type="Proteomes" id="UP000637513"/>
    </source>
</evidence>
<organism evidence="11 12">
    <name type="scientific">Jutongia hominis</name>
    <dbReference type="NCBI Taxonomy" id="2763664"/>
    <lineage>
        <taxon>Bacteria</taxon>
        <taxon>Bacillati</taxon>
        <taxon>Bacillota</taxon>
        <taxon>Clostridia</taxon>
        <taxon>Lachnospirales</taxon>
        <taxon>Lachnospiraceae</taxon>
        <taxon>Jutongia</taxon>
    </lineage>
</organism>
<feature type="transmembrane region" description="Helical" evidence="9">
    <location>
        <begin position="143"/>
        <end position="164"/>
    </location>
</feature>
<evidence type="ECO:0000256" key="6">
    <source>
        <dbReference type="ARBA" id="ARBA00022692"/>
    </source>
</evidence>
<evidence type="ECO:0000256" key="5">
    <source>
        <dbReference type="ARBA" id="ARBA00022519"/>
    </source>
</evidence>
<dbReference type="RefSeq" id="WP_022140526.1">
    <property type="nucleotide sequence ID" value="NZ_JACRSW010000031.1"/>
</dbReference>
<sequence length="263" mass="30436">MRMFFARIQGFIKYKDLMGQLVLRDLKLKYRRSILGYLWSILNPLFIMTIMAIVFSQMFRSTTIPNYPVYLMSGQVLFNYMNISTHGAINSINGSASLLKKTYLPKYVFTVSKITSGLIDCIFSIGALLIVMLFTGATFSWHLLLFPLILIQLYVFCVGLGMFLAATNVFFRDIQYIYNAITTAWLYLTPMFYPIEKLPEKLIFLVAHCNPMYAYVTQLRCLTLYNCIPDMHMVLYGCIDACLALILGVWVFLKTQDRFILYI</sequence>
<reference evidence="11 12" key="1">
    <citation type="submission" date="2020-08" db="EMBL/GenBank/DDBJ databases">
        <title>Genome public.</title>
        <authorList>
            <person name="Liu C."/>
            <person name="Sun Q."/>
        </authorList>
    </citation>
    <scope>NUCLEOTIDE SEQUENCE [LARGE SCALE GENOMIC DNA]</scope>
    <source>
        <strain evidence="11 12">BX3</strain>
    </source>
</reference>
<keyword evidence="7 9" id="KW-1133">Transmembrane helix</keyword>
<feature type="transmembrane region" description="Helical" evidence="9">
    <location>
        <begin position="176"/>
        <end position="195"/>
    </location>
</feature>
<evidence type="ECO:0000256" key="9">
    <source>
        <dbReference type="RuleBase" id="RU361157"/>
    </source>
</evidence>
<dbReference type="Pfam" id="PF01061">
    <property type="entry name" value="ABC2_membrane"/>
    <property type="match status" value="1"/>
</dbReference>